<dbReference type="Proteomes" id="UP000310477">
    <property type="component" value="Unassembled WGS sequence"/>
</dbReference>
<feature type="transmembrane region" description="Helical" evidence="1">
    <location>
        <begin position="7"/>
        <end position="28"/>
    </location>
</feature>
<name>A0A4U1C7W7_9SPHI</name>
<feature type="transmembrane region" description="Helical" evidence="1">
    <location>
        <begin position="122"/>
        <end position="141"/>
    </location>
</feature>
<keyword evidence="4" id="KW-1185">Reference proteome</keyword>
<protein>
    <submittedName>
        <fullName evidence="3">Sensor histidine kinase</fullName>
    </submittedName>
</protein>
<evidence type="ECO:0000256" key="1">
    <source>
        <dbReference type="SAM" id="Phobius"/>
    </source>
</evidence>
<proteinExistence type="predicted"/>
<keyword evidence="1" id="KW-0472">Membrane</keyword>
<keyword evidence="1" id="KW-0812">Transmembrane</keyword>
<evidence type="ECO:0000313" key="4">
    <source>
        <dbReference type="Proteomes" id="UP000310477"/>
    </source>
</evidence>
<dbReference type="GO" id="GO:0016020">
    <property type="term" value="C:membrane"/>
    <property type="evidence" value="ECO:0007669"/>
    <property type="project" value="InterPro"/>
</dbReference>
<accession>A0A4U1C7W7</accession>
<gene>
    <name evidence="3" type="ORF">FA045_10035</name>
</gene>
<organism evidence="3 4">
    <name type="scientific">Pedobacter cryotolerans</name>
    <dbReference type="NCBI Taxonomy" id="2571270"/>
    <lineage>
        <taxon>Bacteria</taxon>
        <taxon>Pseudomonadati</taxon>
        <taxon>Bacteroidota</taxon>
        <taxon>Sphingobacteriia</taxon>
        <taxon>Sphingobacteriales</taxon>
        <taxon>Sphingobacteriaceae</taxon>
        <taxon>Pedobacter</taxon>
    </lineage>
</organism>
<keyword evidence="3" id="KW-0418">Kinase</keyword>
<comment type="caution">
    <text evidence="3">The sequence shown here is derived from an EMBL/GenBank/DDBJ whole genome shotgun (WGS) entry which is preliminary data.</text>
</comment>
<reference evidence="3 4" key="1">
    <citation type="submission" date="2019-04" db="EMBL/GenBank/DDBJ databases">
        <title>Pedobacter sp. AR-2-6 sp. nov., isolated from Arctic soil.</title>
        <authorList>
            <person name="Dahal R.H."/>
            <person name="Kim D.-U."/>
        </authorList>
    </citation>
    <scope>NUCLEOTIDE SEQUENCE [LARGE SCALE GENOMIC DNA]</scope>
    <source>
        <strain evidence="3 4">AR-2-6</strain>
    </source>
</reference>
<keyword evidence="1" id="KW-1133">Transmembrane helix</keyword>
<dbReference type="GO" id="GO:0000155">
    <property type="term" value="F:phosphorelay sensor kinase activity"/>
    <property type="evidence" value="ECO:0007669"/>
    <property type="project" value="InterPro"/>
</dbReference>
<evidence type="ECO:0000313" key="3">
    <source>
        <dbReference type="EMBL" id="TKC01561.1"/>
    </source>
</evidence>
<dbReference type="PANTHER" id="PTHR34220:SF7">
    <property type="entry name" value="SENSOR HISTIDINE KINASE YPDA"/>
    <property type="match status" value="1"/>
</dbReference>
<dbReference type="EMBL" id="SWBO01000004">
    <property type="protein sequence ID" value="TKC01561.1"/>
    <property type="molecule type" value="Genomic_DNA"/>
</dbReference>
<dbReference type="OrthoDB" id="9792992at2"/>
<dbReference type="SUPFAM" id="SSF55874">
    <property type="entry name" value="ATPase domain of HSP90 chaperone/DNA topoisomerase II/histidine kinase"/>
    <property type="match status" value="1"/>
</dbReference>
<dbReference type="InterPro" id="IPR010559">
    <property type="entry name" value="Sig_transdc_His_kin_internal"/>
</dbReference>
<dbReference type="RefSeq" id="WP_136876928.1">
    <property type="nucleotide sequence ID" value="NZ_SWBO01000004.1"/>
</dbReference>
<feature type="transmembrane region" description="Helical" evidence="1">
    <location>
        <begin position="72"/>
        <end position="92"/>
    </location>
</feature>
<evidence type="ECO:0000259" key="2">
    <source>
        <dbReference type="Pfam" id="PF06580"/>
    </source>
</evidence>
<keyword evidence="3" id="KW-0808">Transferase</keyword>
<dbReference type="AlphaFoldDB" id="A0A4U1C7W7"/>
<dbReference type="InterPro" id="IPR036890">
    <property type="entry name" value="HATPase_C_sf"/>
</dbReference>
<feature type="transmembrane region" description="Helical" evidence="1">
    <location>
        <begin position="48"/>
        <end position="65"/>
    </location>
</feature>
<feature type="domain" description="Signal transduction histidine kinase internal region" evidence="2">
    <location>
        <begin position="161"/>
        <end position="237"/>
    </location>
</feature>
<dbReference type="InterPro" id="IPR050640">
    <property type="entry name" value="Bact_2-comp_sensor_kinase"/>
</dbReference>
<dbReference type="PANTHER" id="PTHR34220">
    <property type="entry name" value="SENSOR HISTIDINE KINASE YPDA"/>
    <property type="match status" value="1"/>
</dbReference>
<sequence length="354" mass="41042">MDRRMRIFKAIFSIDFVAMLALAVWLFYQLSKGGMPSQYYMKQVLENLTFAGLYFANLLFFYPKLANKYWGVAYLAVLVFIVWLAVVINLYFGDLIGLDEAYIKHFSKPDFTYRPNNHWTKTWITVLSAIMLGLSYVSSVAKKLQKNQLAFEVSEKERVGAELAFLKAQINPHFFFNTLHTIYALMDTNIPSAKSSIYSLSHMMRYVLYETQNEKTLLSKEVEFIEDYIALMKVRIAPDVQVIFEKQTGFRDLPIAPMLFLPFVENAFKHGISAVHPSYVYIELFEKDKKLVFGVRNSLFVGLSKQLDEESGIGILNTKRRLDLMYPGKYELITEKDDFAKEFVVTLTLNIDEH</sequence>
<dbReference type="Gene3D" id="3.30.565.10">
    <property type="entry name" value="Histidine kinase-like ATPase, C-terminal domain"/>
    <property type="match status" value="1"/>
</dbReference>
<dbReference type="Pfam" id="PF06580">
    <property type="entry name" value="His_kinase"/>
    <property type="match status" value="1"/>
</dbReference>